<comment type="caution">
    <text evidence="3">The sequence shown here is derived from an EMBL/GenBank/DDBJ whole genome shotgun (WGS) entry which is preliminary data.</text>
</comment>
<feature type="compositionally biased region" description="Basic and acidic residues" evidence="2">
    <location>
        <begin position="1"/>
        <end position="12"/>
    </location>
</feature>
<dbReference type="InterPro" id="IPR017441">
    <property type="entry name" value="Protein_kinase_ATP_BS"/>
</dbReference>
<feature type="binding site" evidence="1">
    <location>
        <position position="58"/>
    </location>
    <ligand>
        <name>ATP</name>
        <dbReference type="ChEBI" id="CHEBI:30616"/>
    </ligand>
</feature>
<keyword evidence="1" id="KW-0067">ATP-binding</keyword>
<gene>
    <name evidence="3" type="ORF">EVOR1521_LOCUS30830</name>
</gene>
<dbReference type="EMBL" id="CAUJNA010003789">
    <property type="protein sequence ID" value="CAJ1409838.1"/>
    <property type="molecule type" value="Genomic_DNA"/>
</dbReference>
<dbReference type="PROSITE" id="PS00107">
    <property type="entry name" value="PROTEIN_KINASE_ATP"/>
    <property type="match status" value="1"/>
</dbReference>
<feature type="region of interest" description="Disordered" evidence="2">
    <location>
        <begin position="1"/>
        <end position="20"/>
    </location>
</feature>
<dbReference type="GO" id="GO:0005524">
    <property type="term" value="F:ATP binding"/>
    <property type="evidence" value="ECO:0007669"/>
    <property type="project" value="UniProtKB-UniRule"/>
</dbReference>
<organism evidence="3 4">
    <name type="scientific">Effrenium voratum</name>
    <dbReference type="NCBI Taxonomy" id="2562239"/>
    <lineage>
        <taxon>Eukaryota</taxon>
        <taxon>Sar</taxon>
        <taxon>Alveolata</taxon>
        <taxon>Dinophyceae</taxon>
        <taxon>Suessiales</taxon>
        <taxon>Symbiodiniaceae</taxon>
        <taxon>Effrenium</taxon>
    </lineage>
</organism>
<dbReference type="Gene3D" id="3.30.200.20">
    <property type="entry name" value="Phosphorylase Kinase, domain 1"/>
    <property type="match status" value="1"/>
</dbReference>
<evidence type="ECO:0008006" key="5">
    <source>
        <dbReference type="Google" id="ProtNLM"/>
    </source>
</evidence>
<dbReference type="SUPFAM" id="SSF56112">
    <property type="entry name" value="Protein kinase-like (PK-like)"/>
    <property type="match status" value="1"/>
</dbReference>
<reference evidence="3" key="1">
    <citation type="submission" date="2023-08" db="EMBL/GenBank/DDBJ databases">
        <authorList>
            <person name="Chen Y."/>
            <person name="Shah S."/>
            <person name="Dougan E. K."/>
            <person name="Thang M."/>
            <person name="Chan C."/>
        </authorList>
    </citation>
    <scope>NUCLEOTIDE SEQUENCE</scope>
</reference>
<accession>A0AA36NMP3</accession>
<dbReference type="AlphaFoldDB" id="A0AA36NMP3"/>
<protein>
    <recommendedName>
        <fullName evidence="5">Protein kinase domain-containing protein</fullName>
    </recommendedName>
</protein>
<evidence type="ECO:0000313" key="4">
    <source>
        <dbReference type="Proteomes" id="UP001178507"/>
    </source>
</evidence>
<sequence length="163" mass="18200">MRYGGKDADPERPTVMGKPLGAESYRMSMVKSDLLGEGSSSICRKGVDLETGQEVAIKVYKMASKAVNSSEEVRLQKFKRQIQVLKMLQEPFVAPKDETLWHPDLAKATPSKLFMMLVDYSKDEKGEPAPDPHDGVMYVITEAALSLPRLAPRRPDAQRGFCR</sequence>
<keyword evidence="4" id="KW-1185">Reference proteome</keyword>
<keyword evidence="1" id="KW-0547">Nucleotide-binding</keyword>
<evidence type="ECO:0000313" key="3">
    <source>
        <dbReference type="EMBL" id="CAJ1409838.1"/>
    </source>
</evidence>
<dbReference type="Proteomes" id="UP001178507">
    <property type="component" value="Unassembled WGS sequence"/>
</dbReference>
<dbReference type="InterPro" id="IPR011009">
    <property type="entry name" value="Kinase-like_dom_sf"/>
</dbReference>
<proteinExistence type="predicted"/>
<name>A0AA36NMP3_9DINO</name>
<evidence type="ECO:0000256" key="2">
    <source>
        <dbReference type="SAM" id="MobiDB-lite"/>
    </source>
</evidence>
<evidence type="ECO:0000256" key="1">
    <source>
        <dbReference type="PROSITE-ProRule" id="PRU10141"/>
    </source>
</evidence>